<gene>
    <name evidence="2" type="ORF">DRW07_12750</name>
</gene>
<reference evidence="2 3" key="1">
    <citation type="submission" date="2018-11" db="EMBL/GenBank/DDBJ databases">
        <authorList>
            <person name="Ye M.-Q."/>
            <person name="Du Z.-J."/>
        </authorList>
    </citation>
    <scope>NUCLEOTIDE SEQUENCE [LARGE SCALE GENOMIC DNA]</scope>
    <source>
        <strain evidence="2 3">U0105</strain>
    </source>
</reference>
<evidence type="ECO:0000313" key="2">
    <source>
        <dbReference type="EMBL" id="RPJ65683.1"/>
    </source>
</evidence>
<dbReference type="EMBL" id="RPOK01000004">
    <property type="protein sequence ID" value="RPJ65683.1"/>
    <property type="molecule type" value="Genomic_DNA"/>
</dbReference>
<evidence type="ECO:0000259" key="1">
    <source>
        <dbReference type="Pfam" id="PF01755"/>
    </source>
</evidence>
<sequence>MQPPIYLINLDKSPDRLQTCSQRLAEHSLSFIRVPGVLGAALSQQEIAAHYSSELNQQNYHRPLSSGEIGCYLSHRKAWEKIAHGKAPYAIVLEDDIKIVGSLADTVQALDNISFEWDVIKLAAYRNRTRRVVFRHSLVEGIELVLHNKPMSGGAATAISKFAAKKLLTATEQFGRPVDVDIQCCWETGTNVLSLLPYPFAQDLSYESTIKTTPAKMKSHFFQRKKNQLMDGLKNKKFTSDYLTSLRAAISKSGG</sequence>
<comment type="caution">
    <text evidence="2">The sequence shown here is derived from an EMBL/GenBank/DDBJ whole genome shotgun (WGS) entry which is preliminary data.</text>
</comment>
<evidence type="ECO:0000313" key="3">
    <source>
        <dbReference type="Proteomes" id="UP000275281"/>
    </source>
</evidence>
<accession>A0A3N5XYY3</accession>
<name>A0A3N5XYY3_9ALTE</name>
<feature type="domain" description="Glycosyl transferase family 25" evidence="1">
    <location>
        <begin position="3"/>
        <end position="180"/>
    </location>
</feature>
<keyword evidence="3" id="KW-1185">Reference proteome</keyword>
<dbReference type="InterPro" id="IPR002654">
    <property type="entry name" value="Glyco_trans_25"/>
</dbReference>
<proteinExistence type="predicted"/>
<keyword evidence="2" id="KW-0808">Transferase</keyword>
<dbReference type="Pfam" id="PF01755">
    <property type="entry name" value="Glyco_transf_25"/>
    <property type="match status" value="1"/>
</dbReference>
<organism evidence="2 3">
    <name type="scientific">Alteromonas sediminis</name>
    <dbReference type="NCBI Taxonomy" id="2259342"/>
    <lineage>
        <taxon>Bacteria</taxon>
        <taxon>Pseudomonadati</taxon>
        <taxon>Pseudomonadota</taxon>
        <taxon>Gammaproteobacteria</taxon>
        <taxon>Alteromonadales</taxon>
        <taxon>Alteromonadaceae</taxon>
        <taxon>Alteromonas/Salinimonas group</taxon>
        <taxon>Alteromonas</taxon>
    </lineage>
</organism>
<dbReference type="OrthoDB" id="9816113at2"/>
<dbReference type="Proteomes" id="UP000275281">
    <property type="component" value="Unassembled WGS sequence"/>
</dbReference>
<dbReference type="CDD" id="cd06532">
    <property type="entry name" value="Glyco_transf_25"/>
    <property type="match status" value="1"/>
</dbReference>
<dbReference type="AlphaFoldDB" id="A0A3N5XYY3"/>
<dbReference type="RefSeq" id="WP_124028314.1">
    <property type="nucleotide sequence ID" value="NZ_JBHRSN010000007.1"/>
</dbReference>
<protein>
    <submittedName>
        <fullName evidence="2">Glycosyltransferase family 25 protein</fullName>
    </submittedName>
</protein>
<dbReference type="GO" id="GO:0016740">
    <property type="term" value="F:transferase activity"/>
    <property type="evidence" value="ECO:0007669"/>
    <property type="project" value="UniProtKB-KW"/>
</dbReference>